<evidence type="ECO:0000256" key="1">
    <source>
        <dbReference type="SAM" id="Phobius"/>
    </source>
</evidence>
<keyword evidence="1" id="KW-0812">Transmembrane</keyword>
<sequence length="79" mass="8128">MRKDSGLAIVGGLSAFAGLVFLMSGHSGSDISLYANYGIRGAHAEPAESDGAAIFLGLVALGIGAFFLKESGYFNRSND</sequence>
<keyword evidence="3" id="KW-1185">Reference proteome</keyword>
<feature type="transmembrane region" description="Helical" evidence="1">
    <location>
        <begin position="51"/>
        <end position="68"/>
    </location>
</feature>
<keyword evidence="1" id="KW-0472">Membrane</keyword>
<proteinExistence type="predicted"/>
<comment type="caution">
    <text evidence="2">The sequence shown here is derived from an EMBL/GenBank/DDBJ whole genome shotgun (WGS) entry which is preliminary data.</text>
</comment>
<dbReference type="Proteomes" id="UP000537130">
    <property type="component" value="Unassembled WGS sequence"/>
</dbReference>
<keyword evidence="1" id="KW-1133">Transmembrane helix</keyword>
<evidence type="ECO:0000313" key="3">
    <source>
        <dbReference type="Proteomes" id="UP000537130"/>
    </source>
</evidence>
<organism evidence="2 3">
    <name type="scientific">Litorivivens lipolytica</name>
    <dbReference type="NCBI Taxonomy" id="1524264"/>
    <lineage>
        <taxon>Bacteria</taxon>
        <taxon>Pseudomonadati</taxon>
        <taxon>Pseudomonadota</taxon>
        <taxon>Gammaproteobacteria</taxon>
        <taxon>Litorivivens</taxon>
    </lineage>
</organism>
<accession>A0A7W4W7R1</accession>
<evidence type="ECO:0000313" key="2">
    <source>
        <dbReference type="EMBL" id="MBB3048955.1"/>
    </source>
</evidence>
<dbReference type="AlphaFoldDB" id="A0A7W4W7R1"/>
<protein>
    <submittedName>
        <fullName evidence="2">Uncharacterized protein</fullName>
    </submittedName>
</protein>
<dbReference type="RefSeq" id="WP_183411745.1">
    <property type="nucleotide sequence ID" value="NZ_JACHWY010000004.1"/>
</dbReference>
<reference evidence="2 3" key="1">
    <citation type="submission" date="2020-08" db="EMBL/GenBank/DDBJ databases">
        <title>Genomic Encyclopedia of Type Strains, Phase III (KMG-III): the genomes of soil and plant-associated and newly described type strains.</title>
        <authorList>
            <person name="Whitman W."/>
        </authorList>
    </citation>
    <scope>NUCLEOTIDE SEQUENCE [LARGE SCALE GENOMIC DNA]</scope>
    <source>
        <strain evidence="2 3">CECT 8654</strain>
    </source>
</reference>
<dbReference type="EMBL" id="JACHWY010000004">
    <property type="protein sequence ID" value="MBB3048955.1"/>
    <property type="molecule type" value="Genomic_DNA"/>
</dbReference>
<gene>
    <name evidence="2" type="ORF">FHR99_003229</name>
</gene>
<name>A0A7W4W7R1_9GAMM</name>